<organism evidence="2 3">
    <name type="scientific">Frigidibacter mobilis</name>
    <dbReference type="NCBI Taxonomy" id="1335048"/>
    <lineage>
        <taxon>Bacteria</taxon>
        <taxon>Pseudomonadati</taxon>
        <taxon>Pseudomonadota</taxon>
        <taxon>Alphaproteobacteria</taxon>
        <taxon>Rhodobacterales</taxon>
        <taxon>Paracoccaceae</taxon>
        <taxon>Frigidibacter</taxon>
    </lineage>
</organism>
<feature type="region of interest" description="Disordered" evidence="1">
    <location>
        <begin position="1"/>
        <end position="21"/>
    </location>
</feature>
<keyword evidence="3" id="KW-1185">Reference proteome</keyword>
<keyword evidence="2" id="KW-0489">Methyltransferase</keyword>
<evidence type="ECO:0000256" key="1">
    <source>
        <dbReference type="SAM" id="MobiDB-lite"/>
    </source>
</evidence>
<keyword evidence="2" id="KW-0808">Transferase</keyword>
<dbReference type="STRING" id="1335048.AKL17_1420"/>
<evidence type="ECO:0000313" key="2">
    <source>
        <dbReference type="EMBL" id="AMY68674.1"/>
    </source>
</evidence>
<dbReference type="KEGG" id="daa:AKL17_1420"/>
<dbReference type="EMBL" id="CP012661">
    <property type="protein sequence ID" value="AMY68674.1"/>
    <property type="molecule type" value="Genomic_DNA"/>
</dbReference>
<sequence length="62" mass="6893">MNEQAGRRARGGGGAARRAERSAVHFETARFIERNIPNLEMLNEEALEIIERNAETVLAEIG</sequence>
<accession>A0A159Z3E5</accession>
<dbReference type="GO" id="GO:0032259">
    <property type="term" value="P:methylation"/>
    <property type="evidence" value="ECO:0007669"/>
    <property type="project" value="UniProtKB-KW"/>
</dbReference>
<dbReference type="GO" id="GO:0015948">
    <property type="term" value="P:methanogenesis"/>
    <property type="evidence" value="ECO:0007669"/>
    <property type="project" value="InterPro"/>
</dbReference>
<evidence type="ECO:0000313" key="3">
    <source>
        <dbReference type="Proteomes" id="UP000076128"/>
    </source>
</evidence>
<dbReference type="Proteomes" id="UP000076128">
    <property type="component" value="Chromosome"/>
</dbReference>
<dbReference type="AlphaFoldDB" id="A0A159Z3E5"/>
<dbReference type="PATRIC" id="fig|1335048.3.peg.1478"/>
<dbReference type="InterPro" id="IPR010426">
    <property type="entry name" value="MTTB_MeTrfase"/>
</dbReference>
<dbReference type="GO" id="GO:0008168">
    <property type="term" value="F:methyltransferase activity"/>
    <property type="evidence" value="ECO:0007669"/>
    <property type="project" value="UniProtKB-KW"/>
</dbReference>
<name>A0A159Z3E5_9RHOB</name>
<reference evidence="2 3" key="1">
    <citation type="submission" date="2015-09" db="EMBL/GenBank/DDBJ databases">
        <title>Complete genome sequence of Defluviimonas alba cai42t isolated from an oilfield in Xinjiang.</title>
        <authorList>
            <person name="Geng S."/>
            <person name="Pan X."/>
            <person name="Wu X."/>
        </authorList>
    </citation>
    <scope>NUCLEOTIDE SEQUENCE [LARGE SCALE GENOMIC DNA]</scope>
    <source>
        <strain evidence="3">cai42</strain>
    </source>
</reference>
<gene>
    <name evidence="2" type="ORF">AKL17_1420</name>
</gene>
<proteinExistence type="predicted"/>
<protein>
    <submittedName>
        <fullName evidence="2">Putative trimethylamine methyltransferase protein</fullName>
    </submittedName>
</protein>
<dbReference type="Pfam" id="PF06253">
    <property type="entry name" value="MTTB"/>
    <property type="match status" value="1"/>
</dbReference>